<evidence type="ECO:0000256" key="2">
    <source>
        <dbReference type="ARBA" id="ARBA00022630"/>
    </source>
</evidence>
<proteinExistence type="predicted"/>
<keyword evidence="4" id="KW-0560">Oxidoreductase</keyword>
<dbReference type="InParanoid" id="A0A067Q3B5"/>
<keyword evidence="3" id="KW-0274">FAD</keyword>
<sequence length="564" mass="61525">MSQRPPVLIVGAGPAGLVLALTLVQNGVPVRIIDKKPVYHSGERGAGIMPRTLEVYEFLGVLPDILKGARTDVKLRVAQVGAGLEDYKEVYIPCPPMAPAPAFPRLQGYFLGQCHAEHILRSHLAKYSCHVELGTELRTFEQFSDHVEALIVKINANGEEVRETFITEWLVGTDGGRGVVRKQLGLTFLGETREDQSVLGEVRLEGPNDGYWHVWGGFSTTLVSIRPTEKADVFWILTGGREADHGQLSSDHQALEQHIRLVTGLPIKLVEVLNLTHYRFNIRMVDKFGEGRVFVAGDAAHVHSPAGGQGMNSSVMDAFNLGWKLALVYKNLAPSTLLSTYSEERLPVIAQMLQTTTSLLNTVVKGGFDEAFQGVDDNQAERTRALELFQLTVNYRWSSIVLDEGTDPVPDDGILPGPGGDRIRAGDRAPEAAGLVTISGDLPSTSPTTSLFRLFKPTCHTLLIFTPKPSDCEAIFATLTRYSRIPICTAVILPSSAFSLESPISATHTTDHVLKDCDGRAYQGYSVHLGSLKLVVVRPDGVVGAVVNDAEGLERYLSRVFANQ</sequence>
<protein>
    <recommendedName>
        <fullName evidence="5">FAD-binding domain-containing protein</fullName>
    </recommendedName>
</protein>
<dbReference type="InterPro" id="IPR002938">
    <property type="entry name" value="FAD-bd"/>
</dbReference>
<accession>A0A067Q3B5</accession>
<dbReference type="PANTHER" id="PTHR43004:SF19">
    <property type="entry name" value="BINDING MONOOXYGENASE, PUTATIVE (JCVI)-RELATED"/>
    <property type="match status" value="1"/>
</dbReference>
<dbReference type="Proteomes" id="UP000027265">
    <property type="component" value="Unassembled WGS sequence"/>
</dbReference>
<dbReference type="Pfam" id="PF01494">
    <property type="entry name" value="FAD_binding_3"/>
    <property type="match status" value="1"/>
</dbReference>
<organism evidence="6 7">
    <name type="scientific">Jaapia argillacea MUCL 33604</name>
    <dbReference type="NCBI Taxonomy" id="933084"/>
    <lineage>
        <taxon>Eukaryota</taxon>
        <taxon>Fungi</taxon>
        <taxon>Dikarya</taxon>
        <taxon>Basidiomycota</taxon>
        <taxon>Agaricomycotina</taxon>
        <taxon>Agaricomycetes</taxon>
        <taxon>Agaricomycetidae</taxon>
        <taxon>Jaapiales</taxon>
        <taxon>Jaapiaceae</taxon>
        <taxon>Jaapia</taxon>
    </lineage>
</organism>
<dbReference type="InterPro" id="IPR036188">
    <property type="entry name" value="FAD/NAD-bd_sf"/>
</dbReference>
<keyword evidence="2" id="KW-0285">Flavoprotein</keyword>
<dbReference type="STRING" id="933084.A0A067Q3B5"/>
<feature type="domain" description="FAD-binding" evidence="5">
    <location>
        <begin position="6"/>
        <end position="355"/>
    </location>
</feature>
<dbReference type="Gene3D" id="3.30.70.2450">
    <property type="match status" value="1"/>
</dbReference>
<reference evidence="7" key="1">
    <citation type="journal article" date="2014" name="Proc. Natl. Acad. Sci. U.S.A.">
        <title>Extensive sampling of basidiomycete genomes demonstrates inadequacy of the white-rot/brown-rot paradigm for wood decay fungi.</title>
        <authorList>
            <person name="Riley R."/>
            <person name="Salamov A.A."/>
            <person name="Brown D.W."/>
            <person name="Nagy L.G."/>
            <person name="Floudas D."/>
            <person name="Held B.W."/>
            <person name="Levasseur A."/>
            <person name="Lombard V."/>
            <person name="Morin E."/>
            <person name="Otillar R."/>
            <person name="Lindquist E.A."/>
            <person name="Sun H."/>
            <person name="LaButti K.M."/>
            <person name="Schmutz J."/>
            <person name="Jabbour D."/>
            <person name="Luo H."/>
            <person name="Baker S.E."/>
            <person name="Pisabarro A.G."/>
            <person name="Walton J.D."/>
            <person name="Blanchette R.A."/>
            <person name="Henrissat B."/>
            <person name="Martin F."/>
            <person name="Cullen D."/>
            <person name="Hibbett D.S."/>
            <person name="Grigoriev I.V."/>
        </authorList>
    </citation>
    <scope>NUCLEOTIDE SEQUENCE [LARGE SCALE GENOMIC DNA]</scope>
    <source>
        <strain evidence="7">MUCL 33604</strain>
    </source>
</reference>
<dbReference type="Gene3D" id="3.50.50.60">
    <property type="entry name" value="FAD/NAD(P)-binding domain"/>
    <property type="match status" value="1"/>
</dbReference>
<evidence type="ECO:0000256" key="1">
    <source>
        <dbReference type="ARBA" id="ARBA00001974"/>
    </source>
</evidence>
<evidence type="ECO:0000259" key="5">
    <source>
        <dbReference type="Pfam" id="PF01494"/>
    </source>
</evidence>
<name>A0A067Q3B5_9AGAM</name>
<dbReference type="GO" id="GO:0071949">
    <property type="term" value="F:FAD binding"/>
    <property type="evidence" value="ECO:0007669"/>
    <property type="project" value="InterPro"/>
</dbReference>
<dbReference type="PANTHER" id="PTHR43004">
    <property type="entry name" value="TRK SYSTEM POTASSIUM UPTAKE PROTEIN"/>
    <property type="match status" value="1"/>
</dbReference>
<dbReference type="EMBL" id="KL197720">
    <property type="protein sequence ID" value="KDQ57091.1"/>
    <property type="molecule type" value="Genomic_DNA"/>
</dbReference>
<dbReference type="Gene3D" id="3.40.30.120">
    <property type="match status" value="1"/>
</dbReference>
<dbReference type="AlphaFoldDB" id="A0A067Q3B5"/>
<keyword evidence="7" id="KW-1185">Reference proteome</keyword>
<dbReference type="InterPro" id="IPR050641">
    <property type="entry name" value="RIFMO-like"/>
</dbReference>
<dbReference type="HOGENOM" id="CLU_009665_20_3_1"/>
<evidence type="ECO:0000313" key="6">
    <source>
        <dbReference type="EMBL" id="KDQ57091.1"/>
    </source>
</evidence>
<gene>
    <name evidence="6" type="ORF">JAAARDRAFT_35693</name>
</gene>
<dbReference type="GO" id="GO:0016709">
    <property type="term" value="F:oxidoreductase activity, acting on paired donors, with incorporation or reduction of molecular oxygen, NAD(P)H as one donor, and incorporation of one atom of oxygen"/>
    <property type="evidence" value="ECO:0007669"/>
    <property type="project" value="UniProtKB-ARBA"/>
</dbReference>
<comment type="cofactor">
    <cofactor evidence="1">
        <name>FAD</name>
        <dbReference type="ChEBI" id="CHEBI:57692"/>
    </cofactor>
</comment>
<dbReference type="OrthoDB" id="2690153at2759"/>
<evidence type="ECO:0000256" key="4">
    <source>
        <dbReference type="ARBA" id="ARBA00023002"/>
    </source>
</evidence>
<dbReference type="SUPFAM" id="SSF51905">
    <property type="entry name" value="FAD/NAD(P)-binding domain"/>
    <property type="match status" value="1"/>
</dbReference>
<dbReference type="PRINTS" id="PR00420">
    <property type="entry name" value="RNGMNOXGNASE"/>
</dbReference>
<evidence type="ECO:0000313" key="7">
    <source>
        <dbReference type="Proteomes" id="UP000027265"/>
    </source>
</evidence>
<evidence type="ECO:0000256" key="3">
    <source>
        <dbReference type="ARBA" id="ARBA00022827"/>
    </source>
</evidence>